<evidence type="ECO:0000313" key="1">
    <source>
        <dbReference type="EMBL" id="CAL1300025.1"/>
    </source>
</evidence>
<name>A0AAV2BUP9_9ARAC</name>
<reference evidence="1 2" key="1">
    <citation type="submission" date="2024-04" db="EMBL/GenBank/DDBJ databases">
        <authorList>
            <person name="Rising A."/>
            <person name="Reimegard J."/>
            <person name="Sonavane S."/>
            <person name="Akerstrom W."/>
            <person name="Nylinder S."/>
            <person name="Hedman E."/>
            <person name="Kallberg Y."/>
        </authorList>
    </citation>
    <scope>NUCLEOTIDE SEQUENCE [LARGE SCALE GENOMIC DNA]</scope>
</reference>
<dbReference type="AlphaFoldDB" id="A0AAV2BUP9"/>
<gene>
    <name evidence="1" type="ORF">LARSCL_LOCUS21693</name>
</gene>
<dbReference type="Proteomes" id="UP001497382">
    <property type="component" value="Unassembled WGS sequence"/>
</dbReference>
<keyword evidence="2" id="KW-1185">Reference proteome</keyword>
<organism evidence="1 2">
    <name type="scientific">Larinioides sclopetarius</name>
    <dbReference type="NCBI Taxonomy" id="280406"/>
    <lineage>
        <taxon>Eukaryota</taxon>
        <taxon>Metazoa</taxon>
        <taxon>Ecdysozoa</taxon>
        <taxon>Arthropoda</taxon>
        <taxon>Chelicerata</taxon>
        <taxon>Arachnida</taxon>
        <taxon>Araneae</taxon>
        <taxon>Araneomorphae</taxon>
        <taxon>Entelegynae</taxon>
        <taxon>Araneoidea</taxon>
        <taxon>Araneidae</taxon>
        <taxon>Larinioides</taxon>
    </lineage>
</organism>
<proteinExistence type="predicted"/>
<accession>A0AAV2BUP9</accession>
<dbReference type="EMBL" id="CAXIEN010000529">
    <property type="protein sequence ID" value="CAL1300025.1"/>
    <property type="molecule type" value="Genomic_DNA"/>
</dbReference>
<evidence type="ECO:0000313" key="2">
    <source>
        <dbReference type="Proteomes" id="UP001497382"/>
    </source>
</evidence>
<sequence>MKNPILVMYAIIVFLRKVI</sequence>
<comment type="caution">
    <text evidence="1">The sequence shown here is derived from an EMBL/GenBank/DDBJ whole genome shotgun (WGS) entry which is preliminary data.</text>
</comment>
<protein>
    <submittedName>
        <fullName evidence="1">Uncharacterized protein</fullName>
    </submittedName>
</protein>